<organism evidence="1 2">
    <name type="scientific">Aliiruegeria lutimaris</name>
    <dbReference type="NCBI Taxonomy" id="571298"/>
    <lineage>
        <taxon>Bacteria</taxon>
        <taxon>Pseudomonadati</taxon>
        <taxon>Pseudomonadota</taxon>
        <taxon>Alphaproteobacteria</taxon>
        <taxon>Rhodobacterales</taxon>
        <taxon>Roseobacteraceae</taxon>
        <taxon>Aliiruegeria</taxon>
    </lineage>
</organism>
<reference evidence="1 2" key="1">
    <citation type="submission" date="2016-10" db="EMBL/GenBank/DDBJ databases">
        <authorList>
            <person name="de Groot N.N."/>
        </authorList>
    </citation>
    <scope>NUCLEOTIDE SEQUENCE [LARGE SCALE GENOMIC DNA]</scope>
    <source>
        <strain evidence="1 2">DSM 25294</strain>
    </source>
</reference>
<dbReference type="EMBL" id="FNEK01000006">
    <property type="protein sequence ID" value="SDI72934.1"/>
    <property type="molecule type" value="Genomic_DNA"/>
</dbReference>
<evidence type="ECO:0000313" key="2">
    <source>
        <dbReference type="Proteomes" id="UP000199382"/>
    </source>
</evidence>
<keyword evidence="2" id="KW-1185">Reference proteome</keyword>
<dbReference type="Proteomes" id="UP000199382">
    <property type="component" value="Unassembled WGS sequence"/>
</dbReference>
<gene>
    <name evidence="1" type="ORF">SAMN04488026_100690</name>
</gene>
<dbReference type="RefSeq" id="WP_093150579.1">
    <property type="nucleotide sequence ID" value="NZ_FNEK01000006.1"/>
</dbReference>
<dbReference type="OrthoDB" id="7658488at2"/>
<dbReference type="AlphaFoldDB" id="A0A1G8MYF8"/>
<protein>
    <submittedName>
        <fullName evidence="1">Uncharacterized protein</fullName>
    </submittedName>
</protein>
<accession>A0A1G8MYF8</accession>
<evidence type="ECO:0000313" key="1">
    <source>
        <dbReference type="EMBL" id="SDI72934.1"/>
    </source>
</evidence>
<proteinExistence type="predicted"/>
<dbReference type="STRING" id="571298.SAMN04488026_100690"/>
<sequence>MSEFLPRELRDEMERARRTQRRKRTYMKVRAGEQEMPILRYWESGFAVTAEDAPRLRGLVDQFDHGKHLCQALIVTSSETDGERIYEVKTANPAGRSAPAVDFVRERPETVGLLSND</sequence>
<name>A0A1G8MYF8_9RHOB</name>